<evidence type="ECO:0000313" key="1">
    <source>
        <dbReference type="EMBL" id="KAI4325141.1"/>
    </source>
</evidence>
<sequence length="152" mass="17483">MTSRKERCQFIYGIMMASAMFMLFVITNYYESLLRMYARFVIHQLERNSPVAGSFVLWLAATLAEEPWLLVEPRPSTVGLEQSVIASLPIFEYEKKTTLKCSICLSVFDDGDRVRILPNCEHTFHGECIDRWLESSTTCPVCRAHVAPQEPR</sequence>
<gene>
    <name evidence="1" type="ORF">MLD38_030564</name>
</gene>
<accession>A0ACB9MQL8</accession>
<name>A0ACB9MQL8_9MYRT</name>
<dbReference type="EMBL" id="CM042888">
    <property type="protein sequence ID" value="KAI4325141.1"/>
    <property type="molecule type" value="Genomic_DNA"/>
</dbReference>
<protein>
    <submittedName>
        <fullName evidence="1">Uncharacterized protein</fullName>
    </submittedName>
</protein>
<organism evidence="1 2">
    <name type="scientific">Melastoma candidum</name>
    <dbReference type="NCBI Taxonomy" id="119954"/>
    <lineage>
        <taxon>Eukaryota</taxon>
        <taxon>Viridiplantae</taxon>
        <taxon>Streptophyta</taxon>
        <taxon>Embryophyta</taxon>
        <taxon>Tracheophyta</taxon>
        <taxon>Spermatophyta</taxon>
        <taxon>Magnoliopsida</taxon>
        <taxon>eudicotyledons</taxon>
        <taxon>Gunneridae</taxon>
        <taxon>Pentapetalae</taxon>
        <taxon>rosids</taxon>
        <taxon>malvids</taxon>
        <taxon>Myrtales</taxon>
        <taxon>Melastomataceae</taxon>
        <taxon>Melastomatoideae</taxon>
        <taxon>Melastomateae</taxon>
        <taxon>Melastoma</taxon>
    </lineage>
</organism>
<dbReference type="Proteomes" id="UP001057402">
    <property type="component" value="Chromosome 9"/>
</dbReference>
<evidence type="ECO:0000313" key="2">
    <source>
        <dbReference type="Proteomes" id="UP001057402"/>
    </source>
</evidence>
<comment type="caution">
    <text evidence="1">The sequence shown here is derived from an EMBL/GenBank/DDBJ whole genome shotgun (WGS) entry which is preliminary data.</text>
</comment>
<proteinExistence type="predicted"/>
<reference evidence="2" key="1">
    <citation type="journal article" date="2023" name="Front. Plant Sci.">
        <title>Chromosomal-level genome assembly of Melastoma candidum provides insights into trichome evolution.</title>
        <authorList>
            <person name="Zhong Y."/>
            <person name="Wu W."/>
            <person name="Sun C."/>
            <person name="Zou P."/>
            <person name="Liu Y."/>
            <person name="Dai S."/>
            <person name="Zhou R."/>
        </authorList>
    </citation>
    <scope>NUCLEOTIDE SEQUENCE [LARGE SCALE GENOMIC DNA]</scope>
</reference>
<keyword evidence="2" id="KW-1185">Reference proteome</keyword>